<feature type="region of interest" description="Disordered" evidence="1">
    <location>
        <begin position="1"/>
        <end position="25"/>
    </location>
</feature>
<keyword evidence="3" id="KW-1185">Reference proteome</keyword>
<comment type="caution">
    <text evidence="2">The sequence shown here is derived from an EMBL/GenBank/DDBJ whole genome shotgun (WGS) entry which is preliminary data.</text>
</comment>
<proteinExistence type="predicted"/>
<sequence>MGPPPNGIINTPGHISKPAGHKTKTPGNIPYKCLWCKKVVRVFGSSLSTLYGSPQTLRVSDGFPQRQEANDKGVKLPVTSLHYFNQAGKF</sequence>
<reference evidence="2 3" key="1">
    <citation type="submission" date="2015-08" db="EMBL/GenBank/DDBJ databases">
        <title>Next Generation Sequencing and Analysis of the Genome of Puccinia sorghi L Schw, the Causal Agent of Maize Common Rust.</title>
        <authorList>
            <person name="Rochi L."/>
            <person name="Burguener G."/>
            <person name="Darino M."/>
            <person name="Turjanski A."/>
            <person name="Kreff E."/>
            <person name="Dieguez M.J."/>
            <person name="Sacco F."/>
        </authorList>
    </citation>
    <scope>NUCLEOTIDE SEQUENCE [LARGE SCALE GENOMIC DNA]</scope>
    <source>
        <strain evidence="2 3">RO10H11247</strain>
    </source>
</reference>
<dbReference type="AlphaFoldDB" id="A0A0L6VSJ2"/>
<dbReference type="VEuPathDB" id="FungiDB:VP01_117g3"/>
<evidence type="ECO:0000256" key="1">
    <source>
        <dbReference type="SAM" id="MobiDB-lite"/>
    </source>
</evidence>
<accession>A0A0L6VSJ2</accession>
<protein>
    <submittedName>
        <fullName evidence="2">Uncharacterized protein</fullName>
    </submittedName>
</protein>
<dbReference type="Proteomes" id="UP000037035">
    <property type="component" value="Unassembled WGS sequence"/>
</dbReference>
<organism evidence="2 3">
    <name type="scientific">Puccinia sorghi</name>
    <dbReference type="NCBI Taxonomy" id="27349"/>
    <lineage>
        <taxon>Eukaryota</taxon>
        <taxon>Fungi</taxon>
        <taxon>Dikarya</taxon>
        <taxon>Basidiomycota</taxon>
        <taxon>Pucciniomycotina</taxon>
        <taxon>Pucciniomycetes</taxon>
        <taxon>Pucciniales</taxon>
        <taxon>Pucciniaceae</taxon>
        <taxon>Puccinia</taxon>
    </lineage>
</organism>
<evidence type="ECO:0000313" key="3">
    <source>
        <dbReference type="Proteomes" id="UP000037035"/>
    </source>
</evidence>
<dbReference type="EMBL" id="LAVV01001999">
    <property type="protein sequence ID" value="KNZ63160.1"/>
    <property type="molecule type" value="Genomic_DNA"/>
</dbReference>
<evidence type="ECO:0000313" key="2">
    <source>
        <dbReference type="EMBL" id="KNZ63160.1"/>
    </source>
</evidence>
<gene>
    <name evidence="2" type="ORF">VP01_117g3</name>
</gene>
<name>A0A0L6VSJ2_9BASI</name>